<dbReference type="Proteomes" id="UP000271631">
    <property type="component" value="Unassembled WGS sequence"/>
</dbReference>
<name>A0A0N0WTQ8_PSEYM</name>
<protein>
    <submittedName>
        <fullName evidence="2">Lipoprotein</fullName>
    </submittedName>
</protein>
<dbReference type="Gene3D" id="3.40.50.10610">
    <property type="entry name" value="ABC-type transport auxiliary lipoprotein component"/>
    <property type="match status" value="1"/>
</dbReference>
<evidence type="ECO:0000313" key="3">
    <source>
        <dbReference type="Proteomes" id="UP000271631"/>
    </source>
</evidence>
<evidence type="ECO:0000313" key="2">
    <source>
        <dbReference type="EMBL" id="RMV30627.1"/>
    </source>
</evidence>
<dbReference type="AlphaFoldDB" id="A0A0N0WTQ8"/>
<accession>A0A0N0WTQ8</accession>
<reference evidence="2 3" key="1">
    <citation type="submission" date="2018-08" db="EMBL/GenBank/DDBJ databases">
        <title>Recombination of ecologically and evolutionarily significant loci maintains genetic cohesion in the Pseudomonas syringae species complex.</title>
        <authorList>
            <person name="Dillon M."/>
            <person name="Thakur S."/>
            <person name="Almeida R.N.D."/>
            <person name="Weir B.S."/>
            <person name="Guttman D.S."/>
        </authorList>
    </citation>
    <scope>NUCLEOTIDE SEQUENCE [LARGE SCALE GENOMIC DNA]</scope>
    <source>
        <strain evidence="2 3">ICMP 11281</strain>
    </source>
</reference>
<keyword evidence="2" id="KW-0449">Lipoprotein</keyword>
<dbReference type="Pfam" id="PF05643">
    <property type="entry name" value="GNA1162-like"/>
    <property type="match status" value="1"/>
</dbReference>
<gene>
    <name evidence="2" type="ORF">ALP13_02322</name>
</gene>
<organism evidence="2 3">
    <name type="scientific">Pseudomonas syringae pv. maculicola</name>
    <dbReference type="NCBI Taxonomy" id="59511"/>
    <lineage>
        <taxon>Bacteria</taxon>
        <taxon>Pseudomonadati</taxon>
        <taxon>Pseudomonadota</taxon>
        <taxon>Gammaproteobacteria</taxon>
        <taxon>Pseudomonadales</taxon>
        <taxon>Pseudomonadaceae</taxon>
        <taxon>Pseudomonas</taxon>
    </lineage>
</organism>
<dbReference type="InterPro" id="IPR008517">
    <property type="entry name" value="GNA1162-like"/>
</dbReference>
<keyword evidence="1" id="KW-0732">Signal</keyword>
<sequence length="220" mass="22890">MNLAYLKVAVSLFAVALLSGCVTPPPTVDYSAFKESKPRSILVLPPVNESPDVKATYSTFAQVTYPLAESGYYVLPVALVDETFRNNGLTNANDIQATSPAKLREIFGADAALYITVKQYGTSYVVISSQTVVTVTAKLVDLRTGTALWTGAASASSEEGGNNSGGGLVGMLITAAVKQIINSATDAGHPIAGIASNRLLTAGRPAGLLYGPRSPKYGSD</sequence>
<proteinExistence type="predicted"/>
<feature type="signal peptide" evidence="1">
    <location>
        <begin position="1"/>
        <end position="24"/>
    </location>
</feature>
<dbReference type="PROSITE" id="PS51257">
    <property type="entry name" value="PROKAR_LIPOPROTEIN"/>
    <property type="match status" value="1"/>
</dbReference>
<feature type="chain" id="PRO_5014234630" evidence="1">
    <location>
        <begin position="25"/>
        <end position="220"/>
    </location>
</feature>
<evidence type="ECO:0000256" key="1">
    <source>
        <dbReference type="SAM" id="SignalP"/>
    </source>
</evidence>
<comment type="caution">
    <text evidence="2">The sequence shown here is derived from an EMBL/GenBank/DDBJ whole genome shotgun (WGS) entry which is preliminary data.</text>
</comment>
<dbReference type="RefSeq" id="WP_044391521.1">
    <property type="nucleotide sequence ID" value="NZ_CP067024.1"/>
</dbReference>
<dbReference type="EMBL" id="RBUQ01000292">
    <property type="protein sequence ID" value="RMV30627.1"/>
    <property type="molecule type" value="Genomic_DNA"/>
</dbReference>